<dbReference type="GO" id="GO:0003729">
    <property type="term" value="F:mRNA binding"/>
    <property type="evidence" value="ECO:0007669"/>
    <property type="project" value="TreeGrafter"/>
</dbReference>
<evidence type="ECO:0000256" key="2">
    <source>
        <dbReference type="ARBA" id="ARBA00022737"/>
    </source>
</evidence>
<evidence type="ECO:0000256" key="4">
    <source>
        <dbReference type="ARBA" id="ARBA00022833"/>
    </source>
</evidence>
<keyword evidence="2" id="KW-0677">Repeat</keyword>
<feature type="compositionally biased region" description="Basic and acidic residues" evidence="7">
    <location>
        <begin position="455"/>
        <end position="467"/>
    </location>
</feature>
<dbReference type="SUPFAM" id="SSF90229">
    <property type="entry name" value="CCCH zinc finger"/>
    <property type="match status" value="1"/>
</dbReference>
<feature type="region of interest" description="Disordered" evidence="7">
    <location>
        <begin position="417"/>
        <end position="469"/>
    </location>
</feature>
<feature type="compositionally biased region" description="Acidic residues" evidence="7">
    <location>
        <begin position="219"/>
        <end position="233"/>
    </location>
</feature>
<dbReference type="Pfam" id="PF15663">
    <property type="entry name" value="zf-CCCH_3"/>
    <property type="match status" value="1"/>
</dbReference>
<evidence type="ECO:0000256" key="1">
    <source>
        <dbReference type="ARBA" id="ARBA00022723"/>
    </source>
</evidence>
<feature type="compositionally biased region" description="Basic residues" evidence="7">
    <location>
        <begin position="428"/>
        <end position="447"/>
    </location>
</feature>
<dbReference type="OMA" id="HFKDRRR"/>
<evidence type="ECO:0000256" key="7">
    <source>
        <dbReference type="SAM" id="MobiDB-lite"/>
    </source>
</evidence>
<evidence type="ECO:0000313" key="9">
    <source>
        <dbReference type="EnsemblPlants" id="QL02p087842:mrna"/>
    </source>
</evidence>
<dbReference type="Pfam" id="PF00642">
    <property type="entry name" value="zf-CCCH"/>
    <property type="match status" value="1"/>
</dbReference>
<feature type="region of interest" description="Disordered" evidence="7">
    <location>
        <begin position="215"/>
        <end position="239"/>
    </location>
</feature>
<dbReference type="InterPro" id="IPR036855">
    <property type="entry name" value="Znf_CCCH_sf"/>
</dbReference>
<feature type="domain" description="C3H1-type" evidence="8">
    <location>
        <begin position="81"/>
        <end position="108"/>
    </location>
</feature>
<dbReference type="RefSeq" id="XP_030954533.1">
    <property type="nucleotide sequence ID" value="XM_031098673.1"/>
</dbReference>
<sequence>MDEELQKRNTDCVYFLASPLTCKKGTDCEYRHSEIARLNPRDCWYWLSGDCVNPTCAFRHPPLDGHAGVPSESAQCSAPVNKTNAPCYFYFNGFCNKGDRCSFMHGSDGNAPAGKSTKTASASTDAPFVEKKISAGNETQLAQTDTHLNPSESVPKVVINSNSEFKEGLEEPVPNNVSQQCASPQIAVCGYDEAPAIRSESLLIADGFIQSRSHFEADQSSEEQVEDDIEPEERWESSPGFDVLVGDKSENLGYDDDAEYLLDLDREQRELSSHFLGYDFEDPVMYDPTHPDLKHYERDIDDSYDPDDKHLFNNVRRDPGHSRDSMLDSILFRKRKHVPMELTVGDHNGVDLRDHLRRRRVTDGCPITGLSRRHGSSRLIGHSQERPRRHGMGQRLHGRMASEVGMSTIESVKNGTFSHGATANQRGLLRRSQQHRSKKVSRKKILSKHPFSSEVTRKPVTRERRSTQELTTFTGPKTLAQIKEEKKKVEENGVCIWKVGHSSRTTSTDFQAPKPLSEILKDKRKLDFVRDSDSSGY</sequence>
<dbReference type="GO" id="GO:0003677">
    <property type="term" value="F:DNA binding"/>
    <property type="evidence" value="ECO:0007669"/>
    <property type="project" value="UniProtKB-KW"/>
</dbReference>
<keyword evidence="5" id="KW-0238">DNA-binding</keyword>
<evidence type="ECO:0000256" key="3">
    <source>
        <dbReference type="ARBA" id="ARBA00022771"/>
    </source>
</evidence>
<keyword evidence="10" id="KW-1185">Reference proteome</keyword>
<evidence type="ECO:0000256" key="6">
    <source>
        <dbReference type="PROSITE-ProRule" id="PRU00723"/>
    </source>
</evidence>
<dbReference type="OrthoDB" id="5395350at2759"/>
<reference evidence="9" key="2">
    <citation type="submission" date="2021-01" db="UniProtKB">
        <authorList>
            <consortium name="EnsemblPlants"/>
        </authorList>
    </citation>
    <scope>IDENTIFICATION</scope>
</reference>
<feature type="zinc finger region" description="C3H1-type" evidence="6">
    <location>
        <begin position="37"/>
        <end position="63"/>
    </location>
</feature>
<feature type="domain" description="C3H1-type" evidence="8">
    <location>
        <begin position="6"/>
        <end position="35"/>
    </location>
</feature>
<dbReference type="PANTHER" id="PTHR15725:SF0">
    <property type="entry name" value="ZINC FINGER CCCH DOMAIN-CONTAINING PROTEIN 32-LIKE"/>
    <property type="match status" value="1"/>
</dbReference>
<evidence type="ECO:0000256" key="5">
    <source>
        <dbReference type="ARBA" id="ARBA00023125"/>
    </source>
</evidence>
<dbReference type="AlphaFoldDB" id="A0A7N2L050"/>
<dbReference type="PROSITE" id="PS50103">
    <property type="entry name" value="ZF_C3H1"/>
    <property type="match status" value="3"/>
</dbReference>
<feature type="zinc finger region" description="C3H1-type" evidence="6">
    <location>
        <begin position="6"/>
        <end position="35"/>
    </location>
</feature>
<dbReference type="Gene3D" id="4.10.1000.10">
    <property type="entry name" value="Zinc finger, CCCH-type"/>
    <property type="match status" value="2"/>
</dbReference>
<feature type="domain" description="C3H1-type" evidence="8">
    <location>
        <begin position="37"/>
        <end position="63"/>
    </location>
</feature>
<evidence type="ECO:0000259" key="8">
    <source>
        <dbReference type="PROSITE" id="PS50103"/>
    </source>
</evidence>
<keyword evidence="4 6" id="KW-0862">Zinc</keyword>
<dbReference type="GeneID" id="115977042"/>
<dbReference type="SMART" id="SM00356">
    <property type="entry name" value="ZnF_C3H1"/>
    <property type="match status" value="3"/>
</dbReference>
<proteinExistence type="predicted"/>
<dbReference type="InParanoid" id="A0A7N2L050"/>
<evidence type="ECO:0000313" key="10">
    <source>
        <dbReference type="Proteomes" id="UP000594261"/>
    </source>
</evidence>
<gene>
    <name evidence="9" type="primary">LOC115977042</name>
</gene>
<dbReference type="GO" id="GO:0008270">
    <property type="term" value="F:zinc ion binding"/>
    <property type="evidence" value="ECO:0007669"/>
    <property type="project" value="UniProtKB-KW"/>
</dbReference>
<feature type="zinc finger region" description="C3H1-type" evidence="6">
    <location>
        <begin position="81"/>
        <end position="108"/>
    </location>
</feature>
<dbReference type="KEGG" id="qlo:115977042"/>
<dbReference type="Gramene" id="QL02p087842:mrna">
    <property type="protein sequence ID" value="QL02p087842:mrna"/>
    <property type="gene ID" value="QL02p087842"/>
</dbReference>
<dbReference type="InterPro" id="IPR041686">
    <property type="entry name" value="Znf-CCCH_3"/>
</dbReference>
<dbReference type="PANTHER" id="PTHR15725">
    <property type="entry name" value="ZN-FINGER, C-X8-C-X5-C-X3-H TYPE-CONTAINING"/>
    <property type="match status" value="1"/>
</dbReference>
<protein>
    <recommendedName>
        <fullName evidence="8">C3H1-type domain-containing protein</fullName>
    </recommendedName>
</protein>
<reference evidence="10" key="1">
    <citation type="journal article" date="2016" name="G3 (Bethesda)">
        <title>First Draft Assembly and Annotation of the Genome of a California Endemic Oak Quercus lobata Nee (Fagaceae).</title>
        <authorList>
            <person name="Sork V.L."/>
            <person name="Fitz-Gibbon S.T."/>
            <person name="Puiu D."/>
            <person name="Crepeau M."/>
            <person name="Gugger P.F."/>
            <person name="Sherman R."/>
            <person name="Stevens K."/>
            <person name="Langley C.H."/>
            <person name="Pellegrini M."/>
            <person name="Salzberg S.L."/>
        </authorList>
    </citation>
    <scope>NUCLEOTIDE SEQUENCE [LARGE SCALE GENOMIC DNA]</scope>
    <source>
        <strain evidence="10">cv. SW786</strain>
    </source>
</reference>
<organism evidence="9 10">
    <name type="scientific">Quercus lobata</name>
    <name type="common">Valley oak</name>
    <dbReference type="NCBI Taxonomy" id="97700"/>
    <lineage>
        <taxon>Eukaryota</taxon>
        <taxon>Viridiplantae</taxon>
        <taxon>Streptophyta</taxon>
        <taxon>Embryophyta</taxon>
        <taxon>Tracheophyta</taxon>
        <taxon>Spermatophyta</taxon>
        <taxon>Magnoliopsida</taxon>
        <taxon>eudicotyledons</taxon>
        <taxon>Gunneridae</taxon>
        <taxon>Pentapetalae</taxon>
        <taxon>rosids</taxon>
        <taxon>fabids</taxon>
        <taxon>Fagales</taxon>
        <taxon>Fagaceae</taxon>
        <taxon>Quercus</taxon>
    </lineage>
</organism>
<dbReference type="Proteomes" id="UP000594261">
    <property type="component" value="Chromosome 2"/>
</dbReference>
<keyword evidence="1 6" id="KW-0479">Metal-binding</keyword>
<dbReference type="EnsemblPlants" id="QL02p087842:mrna">
    <property type="protein sequence ID" value="QL02p087842:mrna"/>
    <property type="gene ID" value="QL02p087842"/>
</dbReference>
<accession>A0A7N2L050</accession>
<dbReference type="InterPro" id="IPR000571">
    <property type="entry name" value="Znf_CCCH"/>
</dbReference>
<dbReference type="FunFam" id="4.10.1000.10:FF:000021">
    <property type="entry name" value="Zinc finger CCCH domain-containing protein 17"/>
    <property type="match status" value="1"/>
</dbReference>
<keyword evidence="3 6" id="KW-0863">Zinc-finger</keyword>
<name>A0A7N2L050_QUELO</name>